<evidence type="ECO:0000313" key="7">
    <source>
        <dbReference type="Proteomes" id="UP000005240"/>
    </source>
</evidence>
<dbReference type="STRING" id="630390.A0A180G4F0"/>
<dbReference type="Gene3D" id="1.25.10.10">
    <property type="entry name" value="Leucine-rich Repeat Variant"/>
    <property type="match status" value="1"/>
</dbReference>
<dbReference type="SUPFAM" id="SSF48371">
    <property type="entry name" value="ARM repeat"/>
    <property type="match status" value="1"/>
</dbReference>
<name>A0A180G4F0_PUCT1</name>
<dbReference type="Proteomes" id="UP000005240">
    <property type="component" value="Unassembled WGS sequence"/>
</dbReference>
<evidence type="ECO:0000256" key="2">
    <source>
        <dbReference type="ARBA" id="ARBA00012485"/>
    </source>
</evidence>
<dbReference type="GO" id="GO:0061630">
    <property type="term" value="F:ubiquitin protein ligase activity"/>
    <property type="evidence" value="ECO:0007669"/>
    <property type="project" value="UniProtKB-EC"/>
</dbReference>
<dbReference type="EMBL" id="ADAS02000373">
    <property type="protein sequence ID" value="OAV87514.1"/>
    <property type="molecule type" value="Genomic_DNA"/>
</dbReference>
<comment type="catalytic activity">
    <reaction evidence="1">
        <text>S-ubiquitinyl-[E2 ubiquitin-conjugating enzyme]-L-cysteine + [acceptor protein]-L-lysine = [E2 ubiquitin-conjugating enzyme]-L-cysteine + N(6)-ubiquitinyl-[acceptor protein]-L-lysine.</text>
        <dbReference type="EC" id="2.3.2.26"/>
    </reaction>
</comment>
<dbReference type="OrthoDB" id="423283at2759"/>
<dbReference type="InterPro" id="IPR045322">
    <property type="entry name" value="HECTD1/TRIP12-like"/>
</dbReference>
<protein>
    <recommendedName>
        <fullName evidence="2">HECT-type E3 ubiquitin transferase</fullName>
        <ecNumber evidence="2">2.3.2.26</ecNumber>
    </recommendedName>
</protein>
<sequence length="356" mass="38956">MYALEMVELRLAKLPDNYNSIFWQEGVRIYIDICETPRSHGKSSIVLPNQPRRACTLPSRPKYQMSPLEVHDPNHTSLQHRACSTRTSFKFRLRLVVTAAVASIHRTLAGLDAMGISGLRGLGGIMAGFTHRLKNILQSLKARGSGSSTSQLVALQELVEILAVSTEDTLAGYFQTDSFARELVAILRGESDHHESKDEEDEVALVAALTATGSSSSSHNHPSSGTEVEQMLLASRCLANLMEALPGSAHTVVHHGAVPVLCAKLLEINFIDLAEQSLSTLEKISEELPSSIVWEGGLTALLQYLDFFSTNVQQTYSPSYAKYYRTQIKEFRNKLSLLSPASPTLTGIIPTSSSNC</sequence>
<organism evidence="5">
    <name type="scientific">Puccinia triticina (isolate 1-1 / race 1 (BBBD))</name>
    <name type="common">Brown leaf rust fungus</name>
    <dbReference type="NCBI Taxonomy" id="630390"/>
    <lineage>
        <taxon>Eukaryota</taxon>
        <taxon>Fungi</taxon>
        <taxon>Dikarya</taxon>
        <taxon>Basidiomycota</taxon>
        <taxon>Pucciniomycotina</taxon>
        <taxon>Pucciniomycetes</taxon>
        <taxon>Pucciniales</taxon>
        <taxon>Pucciniaceae</taxon>
        <taxon>Puccinia</taxon>
    </lineage>
</organism>
<dbReference type="VEuPathDB" id="FungiDB:PTTG_29408"/>
<dbReference type="InterPro" id="IPR057948">
    <property type="entry name" value="TPR_TRIP12_N"/>
</dbReference>
<dbReference type="GO" id="GO:0043161">
    <property type="term" value="P:proteasome-mediated ubiquitin-dependent protein catabolic process"/>
    <property type="evidence" value="ECO:0007669"/>
    <property type="project" value="TreeGrafter"/>
</dbReference>
<dbReference type="AlphaFoldDB" id="A0A180G4F0"/>
<accession>A0A180G4F0</accession>
<feature type="domain" description="E3 ubiquitin-protein ligase TRIP12-like TPR repeats" evidence="4">
    <location>
        <begin position="226"/>
        <end position="289"/>
    </location>
</feature>
<dbReference type="PANTHER" id="PTHR45670:SF1">
    <property type="entry name" value="E3 UBIQUITIN-PROTEIN LIGASE HECTD1"/>
    <property type="match status" value="1"/>
</dbReference>
<dbReference type="InterPro" id="IPR011989">
    <property type="entry name" value="ARM-like"/>
</dbReference>
<reference evidence="5" key="1">
    <citation type="submission" date="2009-11" db="EMBL/GenBank/DDBJ databases">
        <authorList>
            <consortium name="The Broad Institute Genome Sequencing Platform"/>
            <person name="Ward D."/>
            <person name="Feldgarden M."/>
            <person name="Earl A."/>
            <person name="Young S.K."/>
            <person name="Zeng Q."/>
            <person name="Koehrsen M."/>
            <person name="Alvarado L."/>
            <person name="Berlin A."/>
            <person name="Bochicchio J."/>
            <person name="Borenstein D."/>
            <person name="Chapman S.B."/>
            <person name="Chen Z."/>
            <person name="Engels R."/>
            <person name="Freedman E."/>
            <person name="Gellesch M."/>
            <person name="Goldberg J."/>
            <person name="Griggs A."/>
            <person name="Gujja S."/>
            <person name="Heilman E."/>
            <person name="Heiman D."/>
            <person name="Hepburn T."/>
            <person name="Howarth C."/>
            <person name="Jen D."/>
            <person name="Larson L."/>
            <person name="Lewis B."/>
            <person name="Mehta T."/>
            <person name="Park D."/>
            <person name="Pearson M."/>
            <person name="Roberts A."/>
            <person name="Saif S."/>
            <person name="Shea T."/>
            <person name="Shenoy N."/>
            <person name="Sisk P."/>
            <person name="Stolte C."/>
            <person name="Sykes S."/>
            <person name="Thomson T."/>
            <person name="Walk T."/>
            <person name="White J."/>
            <person name="Yandava C."/>
            <person name="Izard J."/>
            <person name="Baranova O.V."/>
            <person name="Blanton J.M."/>
            <person name="Tanner A.C."/>
            <person name="Dewhirst F.E."/>
            <person name="Haas B."/>
            <person name="Nusbaum C."/>
            <person name="Birren B."/>
        </authorList>
    </citation>
    <scope>NUCLEOTIDE SEQUENCE [LARGE SCALE GENOMIC DNA]</scope>
    <source>
        <strain evidence="5">1-1 BBBD Race 1</strain>
    </source>
</reference>
<dbReference type="GO" id="GO:0000209">
    <property type="term" value="P:protein polyubiquitination"/>
    <property type="evidence" value="ECO:0007669"/>
    <property type="project" value="TreeGrafter"/>
</dbReference>
<keyword evidence="3" id="KW-0808">Transferase</keyword>
<reference evidence="6" key="4">
    <citation type="submission" date="2025-05" db="UniProtKB">
        <authorList>
            <consortium name="EnsemblFungi"/>
        </authorList>
    </citation>
    <scope>IDENTIFICATION</scope>
    <source>
        <strain evidence="6">isolate 1-1 / race 1 (BBBD)</strain>
    </source>
</reference>
<reference evidence="5" key="2">
    <citation type="submission" date="2016-05" db="EMBL/GenBank/DDBJ databases">
        <title>Comparative analysis highlights variable genome content of wheat rusts and divergence of the mating loci.</title>
        <authorList>
            <person name="Cuomo C.A."/>
            <person name="Bakkeren G."/>
            <person name="Szabo L."/>
            <person name="Khalil H."/>
            <person name="Joly D."/>
            <person name="Goldberg J."/>
            <person name="Young S."/>
            <person name="Zeng Q."/>
            <person name="Fellers J."/>
        </authorList>
    </citation>
    <scope>NUCLEOTIDE SEQUENCE [LARGE SCALE GENOMIC DNA]</scope>
    <source>
        <strain evidence="5">1-1 BBBD Race 1</strain>
    </source>
</reference>
<dbReference type="InterPro" id="IPR016024">
    <property type="entry name" value="ARM-type_fold"/>
</dbReference>
<keyword evidence="7" id="KW-1185">Reference proteome</keyword>
<dbReference type="GO" id="GO:0016607">
    <property type="term" value="C:nuclear speck"/>
    <property type="evidence" value="ECO:0007669"/>
    <property type="project" value="TreeGrafter"/>
</dbReference>
<proteinExistence type="predicted"/>
<evidence type="ECO:0000256" key="3">
    <source>
        <dbReference type="ARBA" id="ARBA00022679"/>
    </source>
</evidence>
<dbReference type="EnsemblFungi" id="PTTG_29408-t43_1">
    <property type="protein sequence ID" value="PTTG_29408-t43_1-p1"/>
    <property type="gene ID" value="PTTG_29408"/>
</dbReference>
<dbReference type="Pfam" id="PF25579">
    <property type="entry name" value="TPR_TRIP12_N"/>
    <property type="match status" value="1"/>
</dbReference>
<reference evidence="6 7" key="3">
    <citation type="journal article" date="2017" name="G3 (Bethesda)">
        <title>Comparative analysis highlights variable genome content of wheat rusts and divergence of the mating loci.</title>
        <authorList>
            <person name="Cuomo C.A."/>
            <person name="Bakkeren G."/>
            <person name="Khalil H.B."/>
            <person name="Panwar V."/>
            <person name="Joly D."/>
            <person name="Linning R."/>
            <person name="Sakthikumar S."/>
            <person name="Song X."/>
            <person name="Adiconis X."/>
            <person name="Fan L."/>
            <person name="Goldberg J.M."/>
            <person name="Levin J.Z."/>
            <person name="Young S."/>
            <person name="Zeng Q."/>
            <person name="Anikster Y."/>
            <person name="Bruce M."/>
            <person name="Wang M."/>
            <person name="Yin C."/>
            <person name="McCallum B."/>
            <person name="Szabo L.J."/>
            <person name="Hulbert S."/>
            <person name="Chen X."/>
            <person name="Fellers J.P."/>
        </authorList>
    </citation>
    <scope>NUCLEOTIDE SEQUENCE</scope>
    <source>
        <strain evidence="7">Isolate 1-1 / race 1 (BBBD)</strain>
        <strain evidence="6">isolate 1-1 / race 1 (BBBD)</strain>
    </source>
</reference>
<dbReference type="EC" id="2.3.2.26" evidence="2"/>
<evidence type="ECO:0000259" key="4">
    <source>
        <dbReference type="Pfam" id="PF25579"/>
    </source>
</evidence>
<evidence type="ECO:0000313" key="5">
    <source>
        <dbReference type="EMBL" id="OAV87514.1"/>
    </source>
</evidence>
<evidence type="ECO:0000313" key="6">
    <source>
        <dbReference type="EnsemblFungi" id="PTTG_29408-t43_1-p1"/>
    </source>
</evidence>
<evidence type="ECO:0000256" key="1">
    <source>
        <dbReference type="ARBA" id="ARBA00000885"/>
    </source>
</evidence>
<gene>
    <name evidence="5" type="ORF">PTTG_29408</name>
</gene>
<dbReference type="PANTHER" id="PTHR45670">
    <property type="entry name" value="E3 UBIQUITIN-PROTEIN LIGASE TRIP12"/>
    <property type="match status" value="1"/>
</dbReference>